<reference evidence="3 4" key="1">
    <citation type="submission" date="2024-10" db="EMBL/GenBank/DDBJ databases">
        <title>The Natural Products Discovery Center: Release of the First 8490 Sequenced Strains for Exploring Actinobacteria Biosynthetic Diversity.</title>
        <authorList>
            <person name="Kalkreuter E."/>
            <person name="Kautsar S.A."/>
            <person name="Yang D."/>
            <person name="Bader C.D."/>
            <person name="Teijaro C.N."/>
            <person name="Fluegel L."/>
            <person name="Davis C.M."/>
            <person name="Simpson J.R."/>
            <person name="Lauterbach L."/>
            <person name="Steele A.D."/>
            <person name="Gui C."/>
            <person name="Meng S."/>
            <person name="Li G."/>
            <person name="Viehrig K."/>
            <person name="Ye F."/>
            <person name="Su P."/>
            <person name="Kiefer A.F."/>
            <person name="Nichols A."/>
            <person name="Cepeda A.J."/>
            <person name="Yan W."/>
            <person name="Fan B."/>
            <person name="Jiang Y."/>
            <person name="Adhikari A."/>
            <person name="Zheng C.-J."/>
            <person name="Schuster L."/>
            <person name="Cowan T.M."/>
            <person name="Smanski M.J."/>
            <person name="Chevrette M.G."/>
            <person name="De Carvalho L.P.S."/>
            <person name="Shen B."/>
        </authorList>
    </citation>
    <scope>NUCLEOTIDE SEQUENCE [LARGE SCALE GENOMIC DNA]</scope>
    <source>
        <strain evidence="3 4">NPDC000087</strain>
    </source>
</reference>
<keyword evidence="4" id="KW-1185">Reference proteome</keyword>
<feature type="region of interest" description="Disordered" evidence="1">
    <location>
        <begin position="580"/>
        <end position="609"/>
    </location>
</feature>
<dbReference type="InterPro" id="IPR011600">
    <property type="entry name" value="Pept_C14_caspase"/>
</dbReference>
<evidence type="ECO:0000256" key="1">
    <source>
        <dbReference type="SAM" id="MobiDB-lite"/>
    </source>
</evidence>
<sequence>MGSVYALLIGIDDYRAAPPLRGAVNDTAAALAYLRSRVEPGELSAVELHDGKATRQAVVEALRDHLGQAGDGDTALLWYSGHGSAGPLPRELWHLEPDGRLQTLVCADSRDGDVPDLYDKELSVLLDRPAAGGAHVAAVLDCCHSEGALRALSEEAGRVRSARSALAAPDPALLIPELRDGWSALPERSWLVGLTACRKDEVAAELRVRSEGMHGVFSWALLSALNQLGPGATYRELLAAARCTVENRLPAQVPQLTGDGPADRPFLGGRLRAPASGITMRHRGNRWEIDAGACHDVPPVAAGLARVAVAGSPDRTGRVVSVLTERSIVEPDGWTPDPARQYQVVFTQLPQPALTLAVDGDAETWRRAAAGSPWVRVADPAERDAPDLLVSEPRPGRARIRGTDGTVLAPDIADDDPVRRVHRTVQAGEHIARWRRVRAFTNPASSLAGGVRLEIVPALPGERRVPLDRPPLRPGDDGLVRLRYRWENGGWVAPTVFVRLHNTTGRTLYCVLLDLTARHRIHSGLFPGALIGPRLHGAALDGRPVQFSLPTGESVAAGARTCDWLKLIVAEEQFSARPFEQGSLDEASSRGVPGGFAMTRDAGPGPDDPYDWAASTLGVLTEVPK</sequence>
<proteinExistence type="predicted"/>
<dbReference type="RefSeq" id="WP_020511531.1">
    <property type="nucleotide sequence ID" value="NZ_JBIAZU010000002.1"/>
</dbReference>
<dbReference type="Pfam" id="PF00656">
    <property type="entry name" value="Peptidase_C14"/>
    <property type="match status" value="1"/>
</dbReference>
<dbReference type="Proteomes" id="UP001602245">
    <property type="component" value="Unassembled WGS sequence"/>
</dbReference>
<organism evidence="3 4">
    <name type="scientific">Paractinoplanes globisporus</name>
    <dbReference type="NCBI Taxonomy" id="113565"/>
    <lineage>
        <taxon>Bacteria</taxon>
        <taxon>Bacillati</taxon>
        <taxon>Actinomycetota</taxon>
        <taxon>Actinomycetes</taxon>
        <taxon>Micromonosporales</taxon>
        <taxon>Micromonosporaceae</taxon>
        <taxon>Paractinoplanes</taxon>
    </lineage>
</organism>
<comment type="caution">
    <text evidence="3">The sequence shown here is derived from an EMBL/GenBank/DDBJ whole genome shotgun (WGS) entry which is preliminary data.</text>
</comment>
<dbReference type="Gene3D" id="3.40.50.1460">
    <property type="match status" value="1"/>
</dbReference>
<dbReference type="InterPro" id="IPR029030">
    <property type="entry name" value="Caspase-like_dom_sf"/>
</dbReference>
<dbReference type="SUPFAM" id="SSF52129">
    <property type="entry name" value="Caspase-like"/>
    <property type="match status" value="1"/>
</dbReference>
<feature type="domain" description="Peptidase C14 caspase" evidence="2">
    <location>
        <begin position="5"/>
        <end position="257"/>
    </location>
</feature>
<dbReference type="PANTHER" id="PTHR48104:SF30">
    <property type="entry name" value="METACASPASE-1"/>
    <property type="match status" value="1"/>
</dbReference>
<dbReference type="InterPro" id="IPR050452">
    <property type="entry name" value="Metacaspase"/>
</dbReference>
<name>A0ABW6WB78_9ACTN</name>
<evidence type="ECO:0000313" key="4">
    <source>
        <dbReference type="Proteomes" id="UP001602245"/>
    </source>
</evidence>
<dbReference type="PANTHER" id="PTHR48104">
    <property type="entry name" value="METACASPASE-4"/>
    <property type="match status" value="1"/>
</dbReference>
<evidence type="ECO:0000313" key="3">
    <source>
        <dbReference type="EMBL" id="MFF5289934.1"/>
    </source>
</evidence>
<evidence type="ECO:0000259" key="2">
    <source>
        <dbReference type="Pfam" id="PF00656"/>
    </source>
</evidence>
<dbReference type="EMBL" id="JBIAZU010000002">
    <property type="protein sequence ID" value="MFF5289934.1"/>
    <property type="molecule type" value="Genomic_DNA"/>
</dbReference>
<accession>A0ABW6WB78</accession>
<protein>
    <submittedName>
        <fullName evidence="3">Caspase family protein</fullName>
    </submittedName>
</protein>
<gene>
    <name evidence="3" type="ORF">ACFY35_10860</name>
</gene>